<reference evidence="2" key="1">
    <citation type="submission" date="2021-02" db="EMBL/GenBank/DDBJ databases">
        <authorList>
            <person name="Nowell W R."/>
        </authorList>
    </citation>
    <scope>NUCLEOTIDE SEQUENCE</scope>
</reference>
<accession>A0A814QL41</accession>
<dbReference type="Pfam" id="PF14033">
    <property type="entry name" value="DUF4246"/>
    <property type="match status" value="1"/>
</dbReference>
<comment type="caution">
    <text evidence="2">The sequence shown here is derived from an EMBL/GenBank/DDBJ whole genome shotgun (WGS) entry which is preliminary data.</text>
</comment>
<dbReference type="InterPro" id="IPR049192">
    <property type="entry name" value="DUF4246_C"/>
</dbReference>
<gene>
    <name evidence="3" type="ORF">EDS130_LOCUS26147</name>
    <name evidence="2" type="ORF">XAT740_LOCUS19355</name>
</gene>
<dbReference type="Proteomes" id="UP000663828">
    <property type="component" value="Unassembled WGS sequence"/>
</dbReference>
<evidence type="ECO:0000259" key="1">
    <source>
        <dbReference type="Pfam" id="PF14033"/>
    </source>
</evidence>
<protein>
    <recommendedName>
        <fullName evidence="1">DUF4246 domain-containing protein</fullName>
    </recommendedName>
</protein>
<proteinExistence type="predicted"/>
<dbReference type="Proteomes" id="UP000663852">
    <property type="component" value="Unassembled WGS sequence"/>
</dbReference>
<name>A0A814QL41_ADIRI</name>
<organism evidence="2 4">
    <name type="scientific">Adineta ricciae</name>
    <name type="common">Rotifer</name>
    <dbReference type="NCBI Taxonomy" id="249248"/>
    <lineage>
        <taxon>Eukaryota</taxon>
        <taxon>Metazoa</taxon>
        <taxon>Spiralia</taxon>
        <taxon>Gnathifera</taxon>
        <taxon>Rotifera</taxon>
        <taxon>Eurotatoria</taxon>
        <taxon>Bdelloidea</taxon>
        <taxon>Adinetida</taxon>
        <taxon>Adinetidae</taxon>
        <taxon>Adineta</taxon>
    </lineage>
</organism>
<dbReference type="OrthoDB" id="10040438at2759"/>
<keyword evidence="4" id="KW-1185">Reference proteome</keyword>
<dbReference type="EMBL" id="CAJNOJ010000157">
    <property type="protein sequence ID" value="CAF1216009.1"/>
    <property type="molecule type" value="Genomic_DNA"/>
</dbReference>
<dbReference type="PANTHER" id="PTHR33119:SF1">
    <property type="entry name" value="FE2OG DIOXYGENASE DOMAIN-CONTAINING PROTEIN"/>
    <property type="match status" value="1"/>
</dbReference>
<dbReference type="EMBL" id="CAJNOR010001317">
    <property type="protein sequence ID" value="CAF1120481.1"/>
    <property type="molecule type" value="Genomic_DNA"/>
</dbReference>
<sequence length="136" mass="16101">MFGEILDFDKTTNDTRLQVIVKVQCYNLPADVKYSGHWQIEGRTENIQAIGVYYLQIDDKLEGSALKFRPRITPDKTYTNIYHIEINRYLMRKTNTTVVFDNKLPHRFCSMRNATSIARRRTFIKFFFHCLSHTSN</sequence>
<dbReference type="AlphaFoldDB" id="A0A814QL41"/>
<feature type="domain" description="DUF4246" evidence="1">
    <location>
        <begin position="10"/>
        <end position="81"/>
    </location>
</feature>
<evidence type="ECO:0000313" key="4">
    <source>
        <dbReference type="Proteomes" id="UP000663828"/>
    </source>
</evidence>
<evidence type="ECO:0000313" key="2">
    <source>
        <dbReference type="EMBL" id="CAF1120481.1"/>
    </source>
</evidence>
<dbReference type="InterPro" id="IPR025340">
    <property type="entry name" value="DUF4246"/>
</dbReference>
<evidence type="ECO:0000313" key="3">
    <source>
        <dbReference type="EMBL" id="CAF1216009.1"/>
    </source>
</evidence>
<dbReference type="PANTHER" id="PTHR33119">
    <property type="entry name" value="IFI3P"/>
    <property type="match status" value="1"/>
</dbReference>